<protein>
    <submittedName>
        <fullName evidence="2">Uncharacterized protein</fullName>
    </submittedName>
</protein>
<sequence>MKSNSSNAAPEINDVNQTNEAPAKKSAVLGLPAPGSIKAGFSGVVGQPSYKAKSSKATGAKYRVRQ</sequence>
<dbReference type="Proteomes" id="UP000678545">
    <property type="component" value="Unassembled WGS sequence"/>
</dbReference>
<dbReference type="RefSeq" id="WP_212676441.1">
    <property type="nucleotide sequence ID" value="NZ_JAGSPJ010000006.1"/>
</dbReference>
<organism evidence="2 3">
    <name type="scientific">Undibacterium fentianense</name>
    <dbReference type="NCBI Taxonomy" id="2828728"/>
    <lineage>
        <taxon>Bacteria</taxon>
        <taxon>Pseudomonadati</taxon>
        <taxon>Pseudomonadota</taxon>
        <taxon>Betaproteobacteria</taxon>
        <taxon>Burkholderiales</taxon>
        <taxon>Oxalobacteraceae</taxon>
        <taxon>Undibacterium</taxon>
    </lineage>
</organism>
<name>A0A941IGF8_9BURK</name>
<proteinExistence type="predicted"/>
<accession>A0A941IGF8</accession>
<feature type="region of interest" description="Disordered" evidence="1">
    <location>
        <begin position="1"/>
        <end position="27"/>
    </location>
</feature>
<evidence type="ECO:0000256" key="1">
    <source>
        <dbReference type="SAM" id="MobiDB-lite"/>
    </source>
</evidence>
<feature type="compositionally biased region" description="Polar residues" evidence="1">
    <location>
        <begin position="1"/>
        <end position="20"/>
    </location>
</feature>
<dbReference type="AlphaFoldDB" id="A0A941IGF8"/>
<evidence type="ECO:0000313" key="2">
    <source>
        <dbReference type="EMBL" id="MBR7801332.1"/>
    </source>
</evidence>
<gene>
    <name evidence="2" type="ORF">KDM90_15085</name>
</gene>
<dbReference type="EMBL" id="JAGSPJ010000006">
    <property type="protein sequence ID" value="MBR7801332.1"/>
    <property type="molecule type" value="Genomic_DNA"/>
</dbReference>
<reference evidence="2" key="1">
    <citation type="submission" date="2021-04" db="EMBL/GenBank/DDBJ databases">
        <title>novel species isolated from subtropical streams in China.</title>
        <authorList>
            <person name="Lu H."/>
        </authorList>
    </citation>
    <scope>NUCLEOTIDE SEQUENCE</scope>
    <source>
        <strain evidence="2">FT137W</strain>
    </source>
</reference>
<keyword evidence="3" id="KW-1185">Reference proteome</keyword>
<feature type="region of interest" description="Disordered" evidence="1">
    <location>
        <begin position="42"/>
        <end position="66"/>
    </location>
</feature>
<evidence type="ECO:0000313" key="3">
    <source>
        <dbReference type="Proteomes" id="UP000678545"/>
    </source>
</evidence>
<comment type="caution">
    <text evidence="2">The sequence shown here is derived from an EMBL/GenBank/DDBJ whole genome shotgun (WGS) entry which is preliminary data.</text>
</comment>